<sequence>MPALLTASHIKPWSAATPSERLASSNGLLLNALHDRAFDRGLITLDDSYRVVVSSCVPRTPANERWLHSFAGRQIHLPSGDESTWPSREFIHYHNDCVFEH</sequence>
<reference evidence="2" key="1">
    <citation type="journal article" date="2021" name="PeerJ">
        <title>Extensive microbial diversity within the chicken gut microbiome revealed by metagenomics and culture.</title>
        <authorList>
            <person name="Gilroy R."/>
            <person name="Ravi A."/>
            <person name="Getino M."/>
            <person name="Pursley I."/>
            <person name="Horton D.L."/>
            <person name="Alikhan N.F."/>
            <person name="Baker D."/>
            <person name="Gharbi K."/>
            <person name="Hall N."/>
            <person name="Watson M."/>
            <person name="Adriaenssens E.M."/>
            <person name="Foster-Nyarko E."/>
            <person name="Jarju S."/>
            <person name="Secka A."/>
            <person name="Antonio M."/>
            <person name="Oren A."/>
            <person name="Chaudhuri R.R."/>
            <person name="La Ragione R."/>
            <person name="Hildebrand F."/>
            <person name="Pallen M.J."/>
        </authorList>
    </citation>
    <scope>NUCLEOTIDE SEQUENCE</scope>
    <source>
        <strain evidence="2">ChiHjej10B9-743</strain>
    </source>
</reference>
<dbReference type="EMBL" id="DXCP01000037">
    <property type="protein sequence ID" value="HIY79800.1"/>
    <property type="molecule type" value="Genomic_DNA"/>
</dbReference>
<accession>A0A9D2CHN6</accession>
<proteinExistence type="predicted"/>
<dbReference type="AlphaFoldDB" id="A0A9D2CHN6"/>
<evidence type="ECO:0000259" key="1">
    <source>
        <dbReference type="Pfam" id="PF13391"/>
    </source>
</evidence>
<dbReference type="GO" id="GO:0004519">
    <property type="term" value="F:endonuclease activity"/>
    <property type="evidence" value="ECO:0007669"/>
    <property type="project" value="UniProtKB-KW"/>
</dbReference>
<protein>
    <submittedName>
        <fullName evidence="2">HNH endonuclease</fullName>
    </submittedName>
</protein>
<name>A0A9D2CHN6_9ACTN</name>
<comment type="caution">
    <text evidence="2">The sequence shown here is derived from an EMBL/GenBank/DDBJ whole genome shotgun (WGS) entry which is preliminary data.</text>
</comment>
<dbReference type="Pfam" id="PF13391">
    <property type="entry name" value="HNH_2"/>
    <property type="match status" value="1"/>
</dbReference>
<keyword evidence="2" id="KW-0378">Hydrolase</keyword>
<feature type="domain" description="HNH nuclease" evidence="1">
    <location>
        <begin position="3"/>
        <end position="46"/>
    </location>
</feature>
<reference evidence="2" key="2">
    <citation type="submission" date="2021-04" db="EMBL/GenBank/DDBJ databases">
        <authorList>
            <person name="Gilroy R."/>
        </authorList>
    </citation>
    <scope>NUCLEOTIDE SEQUENCE</scope>
    <source>
        <strain evidence="2">ChiHjej10B9-743</strain>
    </source>
</reference>
<organism evidence="2 3">
    <name type="scientific">Candidatus Olsenella excrementavium</name>
    <dbReference type="NCBI Taxonomy" id="2838709"/>
    <lineage>
        <taxon>Bacteria</taxon>
        <taxon>Bacillati</taxon>
        <taxon>Actinomycetota</taxon>
        <taxon>Coriobacteriia</taxon>
        <taxon>Coriobacteriales</taxon>
        <taxon>Atopobiaceae</taxon>
        <taxon>Olsenella</taxon>
    </lineage>
</organism>
<gene>
    <name evidence="2" type="ORF">IAA42_05115</name>
</gene>
<dbReference type="Proteomes" id="UP000824133">
    <property type="component" value="Unassembled WGS sequence"/>
</dbReference>
<evidence type="ECO:0000313" key="2">
    <source>
        <dbReference type="EMBL" id="HIY79800.1"/>
    </source>
</evidence>
<keyword evidence="2" id="KW-0540">Nuclease</keyword>
<keyword evidence="2" id="KW-0255">Endonuclease</keyword>
<evidence type="ECO:0000313" key="3">
    <source>
        <dbReference type="Proteomes" id="UP000824133"/>
    </source>
</evidence>
<dbReference type="InterPro" id="IPR003615">
    <property type="entry name" value="HNH_nuc"/>
</dbReference>